<gene>
    <name evidence="2" type="ORF">NA56DRAFT_413688</name>
</gene>
<evidence type="ECO:0000256" key="1">
    <source>
        <dbReference type="SAM" id="Phobius"/>
    </source>
</evidence>
<accession>A0A2J6PIJ1</accession>
<organism evidence="2 3">
    <name type="scientific">Hyaloscypha hepaticicola</name>
    <dbReference type="NCBI Taxonomy" id="2082293"/>
    <lineage>
        <taxon>Eukaryota</taxon>
        <taxon>Fungi</taxon>
        <taxon>Dikarya</taxon>
        <taxon>Ascomycota</taxon>
        <taxon>Pezizomycotina</taxon>
        <taxon>Leotiomycetes</taxon>
        <taxon>Helotiales</taxon>
        <taxon>Hyaloscyphaceae</taxon>
        <taxon>Hyaloscypha</taxon>
    </lineage>
</organism>
<evidence type="ECO:0000313" key="2">
    <source>
        <dbReference type="EMBL" id="PMD13830.1"/>
    </source>
</evidence>
<dbReference type="AlphaFoldDB" id="A0A2J6PIJ1"/>
<dbReference type="EMBL" id="KZ613527">
    <property type="protein sequence ID" value="PMD13830.1"/>
    <property type="molecule type" value="Genomic_DNA"/>
</dbReference>
<keyword evidence="3" id="KW-1185">Reference proteome</keyword>
<name>A0A2J6PIJ1_9HELO</name>
<proteinExistence type="predicted"/>
<evidence type="ECO:0000313" key="3">
    <source>
        <dbReference type="Proteomes" id="UP000235672"/>
    </source>
</evidence>
<sequence>MNKASRRSYFLSNRQLHRRSRATGSAPLEFYFSTKENFQNALFSHPHHPLRQPWNCLPSQETAITLCKLGTSYAVYKNSGIFSFSFKCFIISYFLISLAGVKATRTRVRVGRHPVICPFGPHPCRKPRRVRGLNVPEVAERVYAEYECNFFWGFFFWFGE</sequence>
<protein>
    <submittedName>
        <fullName evidence="2">Uncharacterized protein</fullName>
    </submittedName>
</protein>
<feature type="transmembrane region" description="Helical" evidence="1">
    <location>
        <begin position="81"/>
        <end position="101"/>
    </location>
</feature>
<keyword evidence="1" id="KW-0472">Membrane</keyword>
<keyword evidence="1" id="KW-1133">Transmembrane helix</keyword>
<dbReference type="Proteomes" id="UP000235672">
    <property type="component" value="Unassembled WGS sequence"/>
</dbReference>
<reference evidence="2 3" key="1">
    <citation type="submission" date="2016-05" db="EMBL/GenBank/DDBJ databases">
        <title>A degradative enzymes factory behind the ericoid mycorrhizal symbiosis.</title>
        <authorList>
            <consortium name="DOE Joint Genome Institute"/>
            <person name="Martino E."/>
            <person name="Morin E."/>
            <person name="Grelet G."/>
            <person name="Kuo A."/>
            <person name="Kohler A."/>
            <person name="Daghino S."/>
            <person name="Barry K."/>
            <person name="Choi C."/>
            <person name="Cichocki N."/>
            <person name="Clum A."/>
            <person name="Copeland A."/>
            <person name="Hainaut M."/>
            <person name="Haridas S."/>
            <person name="Labutti K."/>
            <person name="Lindquist E."/>
            <person name="Lipzen A."/>
            <person name="Khouja H.-R."/>
            <person name="Murat C."/>
            <person name="Ohm R."/>
            <person name="Olson A."/>
            <person name="Spatafora J."/>
            <person name="Veneault-Fourrey C."/>
            <person name="Henrissat B."/>
            <person name="Grigoriev I."/>
            <person name="Martin F."/>
            <person name="Perotto S."/>
        </authorList>
    </citation>
    <scope>NUCLEOTIDE SEQUENCE [LARGE SCALE GENOMIC DNA]</scope>
    <source>
        <strain evidence="2 3">UAMH 7357</strain>
    </source>
</reference>
<keyword evidence="1" id="KW-0812">Transmembrane</keyword>